<proteinExistence type="predicted"/>
<dbReference type="EMBL" id="WMBR01000002">
    <property type="protein sequence ID" value="MXP21899.1"/>
    <property type="molecule type" value="Genomic_DNA"/>
</dbReference>
<reference evidence="1 2" key="1">
    <citation type="submission" date="2019-11" db="EMBL/GenBank/DDBJ databases">
        <title>Gordonia sp. nov., a novel actinobacterium isolated from mangrove soil in Hainan.</title>
        <authorList>
            <person name="Huang X."/>
            <person name="Xie Y."/>
            <person name="Chu X."/>
            <person name="Xiao K."/>
        </authorList>
    </citation>
    <scope>NUCLEOTIDE SEQUENCE [LARGE SCALE GENOMIC DNA]</scope>
    <source>
        <strain evidence="1 2">HNM0687</strain>
    </source>
</reference>
<comment type="caution">
    <text evidence="1">The sequence shown here is derived from an EMBL/GenBank/DDBJ whole genome shotgun (WGS) entry which is preliminary data.</text>
</comment>
<organism evidence="1 2">
    <name type="scientific">Gordonia mangrovi</name>
    <dbReference type="NCBI Taxonomy" id="2665643"/>
    <lineage>
        <taxon>Bacteria</taxon>
        <taxon>Bacillati</taxon>
        <taxon>Actinomycetota</taxon>
        <taxon>Actinomycetes</taxon>
        <taxon>Mycobacteriales</taxon>
        <taxon>Gordoniaceae</taxon>
        <taxon>Gordonia</taxon>
    </lineage>
</organism>
<keyword evidence="2" id="KW-1185">Reference proteome</keyword>
<sequence length="131" mass="13405">MSELIVDPTSLGAAATEISRCASRLMALTSFAGLNGTTATFSELAGQFTGATSDMSAVAASADDTIATSLENVSGTVSAFSELVLAAKNTAGDTDEAGAARIRDAVPYPTRQGQQVDRTVPFSVLMSVQHD</sequence>
<accession>A0A6L7GPP3</accession>
<gene>
    <name evidence="1" type="ORF">GIY30_11115</name>
</gene>
<dbReference type="Proteomes" id="UP000475545">
    <property type="component" value="Unassembled WGS sequence"/>
</dbReference>
<protein>
    <submittedName>
        <fullName evidence="1">Uncharacterized protein</fullName>
    </submittedName>
</protein>
<evidence type="ECO:0000313" key="2">
    <source>
        <dbReference type="Proteomes" id="UP000475545"/>
    </source>
</evidence>
<name>A0A6L7GPP3_9ACTN</name>
<dbReference type="AlphaFoldDB" id="A0A6L7GPP3"/>
<evidence type="ECO:0000313" key="1">
    <source>
        <dbReference type="EMBL" id="MXP21899.1"/>
    </source>
</evidence>